<sequence length="37" mass="4250">MKKKKNRYQPLIKIAPINIGYLHRRVALSVSALCRGL</sequence>
<evidence type="ECO:0000313" key="1">
    <source>
        <dbReference type="EMBL" id="JAH28829.1"/>
    </source>
</evidence>
<dbReference type="AlphaFoldDB" id="A0A0E9RIC3"/>
<accession>A0A0E9RIC3</accession>
<reference evidence="1" key="2">
    <citation type="journal article" date="2015" name="Fish Shellfish Immunol.">
        <title>Early steps in the European eel (Anguilla anguilla)-Vibrio vulnificus interaction in the gills: Role of the RtxA13 toxin.</title>
        <authorList>
            <person name="Callol A."/>
            <person name="Pajuelo D."/>
            <person name="Ebbesson L."/>
            <person name="Teles M."/>
            <person name="MacKenzie S."/>
            <person name="Amaro C."/>
        </authorList>
    </citation>
    <scope>NUCLEOTIDE SEQUENCE</scope>
</reference>
<protein>
    <submittedName>
        <fullName evidence="1">Uncharacterized protein</fullName>
    </submittedName>
</protein>
<reference evidence="1" key="1">
    <citation type="submission" date="2014-11" db="EMBL/GenBank/DDBJ databases">
        <authorList>
            <person name="Amaro Gonzalez C."/>
        </authorList>
    </citation>
    <scope>NUCLEOTIDE SEQUENCE</scope>
</reference>
<proteinExistence type="predicted"/>
<name>A0A0E9RIC3_ANGAN</name>
<organism evidence="1">
    <name type="scientific">Anguilla anguilla</name>
    <name type="common">European freshwater eel</name>
    <name type="synonym">Muraena anguilla</name>
    <dbReference type="NCBI Taxonomy" id="7936"/>
    <lineage>
        <taxon>Eukaryota</taxon>
        <taxon>Metazoa</taxon>
        <taxon>Chordata</taxon>
        <taxon>Craniata</taxon>
        <taxon>Vertebrata</taxon>
        <taxon>Euteleostomi</taxon>
        <taxon>Actinopterygii</taxon>
        <taxon>Neopterygii</taxon>
        <taxon>Teleostei</taxon>
        <taxon>Anguilliformes</taxon>
        <taxon>Anguillidae</taxon>
        <taxon>Anguilla</taxon>
    </lineage>
</organism>
<dbReference type="EMBL" id="GBXM01079748">
    <property type="protein sequence ID" value="JAH28829.1"/>
    <property type="molecule type" value="Transcribed_RNA"/>
</dbReference>